<dbReference type="GO" id="GO:0005524">
    <property type="term" value="F:ATP binding"/>
    <property type="evidence" value="ECO:0007669"/>
    <property type="project" value="UniProtKB-KW"/>
</dbReference>
<dbReference type="Gene3D" id="1.20.1200.10">
    <property type="entry name" value="Cobalamin adenosyltransferase-like"/>
    <property type="match status" value="1"/>
</dbReference>
<name>A0A382D9S3_9ZZZZ</name>
<evidence type="ECO:0000256" key="1">
    <source>
        <dbReference type="ARBA" id="ARBA00022679"/>
    </source>
</evidence>
<organism evidence="5">
    <name type="scientific">marine metagenome</name>
    <dbReference type="NCBI Taxonomy" id="408172"/>
    <lineage>
        <taxon>unclassified sequences</taxon>
        <taxon>metagenomes</taxon>
        <taxon>ecological metagenomes</taxon>
    </lineage>
</organism>
<dbReference type="InterPro" id="IPR016030">
    <property type="entry name" value="CblAdoTrfase-like"/>
</dbReference>
<proteinExistence type="predicted"/>
<dbReference type="SUPFAM" id="SSF89028">
    <property type="entry name" value="Cobalamin adenosyltransferase-like"/>
    <property type="match status" value="1"/>
</dbReference>
<protein>
    <recommendedName>
        <fullName evidence="4">Cobalamin adenosyltransferase-like domain-containing protein</fullName>
    </recommendedName>
</protein>
<feature type="domain" description="Cobalamin adenosyltransferase-like" evidence="4">
    <location>
        <begin position="3"/>
        <end position="126"/>
    </location>
</feature>
<dbReference type="Pfam" id="PF01923">
    <property type="entry name" value="Cob_adeno_trans"/>
    <property type="match status" value="1"/>
</dbReference>
<dbReference type="InterPro" id="IPR036451">
    <property type="entry name" value="CblAdoTrfase-like_sf"/>
</dbReference>
<evidence type="ECO:0000256" key="2">
    <source>
        <dbReference type="ARBA" id="ARBA00022741"/>
    </source>
</evidence>
<dbReference type="GO" id="GO:0008817">
    <property type="term" value="F:corrinoid adenosyltransferase activity"/>
    <property type="evidence" value="ECO:0007669"/>
    <property type="project" value="TreeGrafter"/>
</dbReference>
<feature type="non-terminal residue" evidence="5">
    <location>
        <position position="127"/>
    </location>
</feature>
<dbReference type="AlphaFoldDB" id="A0A382D9S3"/>
<evidence type="ECO:0000259" key="4">
    <source>
        <dbReference type="Pfam" id="PF01923"/>
    </source>
</evidence>
<evidence type="ECO:0000313" key="5">
    <source>
        <dbReference type="EMBL" id="SVB34387.1"/>
    </source>
</evidence>
<dbReference type="PANTHER" id="PTHR12213">
    <property type="entry name" value="CORRINOID ADENOSYLTRANSFERASE"/>
    <property type="match status" value="1"/>
</dbReference>
<gene>
    <name evidence="5" type="ORF">METZ01_LOCUS187241</name>
</gene>
<reference evidence="5" key="1">
    <citation type="submission" date="2018-05" db="EMBL/GenBank/DDBJ databases">
        <authorList>
            <person name="Lanie J.A."/>
            <person name="Ng W.-L."/>
            <person name="Kazmierczak K.M."/>
            <person name="Andrzejewski T.M."/>
            <person name="Davidsen T.M."/>
            <person name="Wayne K.J."/>
            <person name="Tettelin H."/>
            <person name="Glass J.I."/>
            <person name="Rusch D."/>
            <person name="Podicherti R."/>
            <person name="Tsui H.-C.T."/>
            <person name="Winkler M.E."/>
        </authorList>
    </citation>
    <scope>NUCLEOTIDE SEQUENCE</scope>
</reference>
<accession>A0A382D9S3</accession>
<keyword evidence="1" id="KW-0808">Transferase</keyword>
<feature type="non-terminal residue" evidence="5">
    <location>
        <position position="1"/>
    </location>
</feature>
<sequence length="127" mass="14326">VKIYTRTGDNGDTHLLFGEKVSKDNIRCEVCGLLDTVNSYLGMARSIINDQYITSIILDIQNDIFVISTEISVSNKNHHKLNQSKWDLDLINKESIIKIESLIDSFDKKINLKPKFVIPGSNIKSSS</sequence>
<evidence type="ECO:0000256" key="3">
    <source>
        <dbReference type="ARBA" id="ARBA00022840"/>
    </source>
</evidence>
<keyword evidence="3" id="KW-0067">ATP-binding</keyword>
<dbReference type="PANTHER" id="PTHR12213:SF0">
    <property type="entry name" value="CORRINOID ADENOSYLTRANSFERASE MMAB"/>
    <property type="match status" value="1"/>
</dbReference>
<dbReference type="EMBL" id="UINC01038015">
    <property type="protein sequence ID" value="SVB34387.1"/>
    <property type="molecule type" value="Genomic_DNA"/>
</dbReference>
<dbReference type="InterPro" id="IPR029499">
    <property type="entry name" value="PduO-typ"/>
</dbReference>
<keyword evidence="2" id="KW-0547">Nucleotide-binding</keyword>